<sequence length="124" mass="13889">MAELQAFRLSRQDTSRDREGNFFERGETSGSSPTTITRPGLKDDIRIDVRVKQPKTLSETISVAHLTKERNLLQRKPSSNFCSAMPNYNHRAQPTTIMGLLGPPPTQLATQPTGNKFQGFVFLL</sequence>
<feature type="region of interest" description="Disordered" evidence="1">
    <location>
        <begin position="1"/>
        <end position="41"/>
    </location>
</feature>
<accession>A0A4U5QZR4</accession>
<dbReference type="AlphaFoldDB" id="A0A4U5QZR4"/>
<proteinExistence type="predicted"/>
<evidence type="ECO:0000256" key="1">
    <source>
        <dbReference type="SAM" id="MobiDB-lite"/>
    </source>
</evidence>
<reference evidence="2" key="1">
    <citation type="submission" date="2018-10" db="EMBL/GenBank/DDBJ databases">
        <title>Population genomic analysis revealed the cold adaptation of white poplar.</title>
        <authorList>
            <person name="Liu Y.-J."/>
        </authorList>
    </citation>
    <scope>NUCLEOTIDE SEQUENCE [LARGE SCALE GENOMIC DNA]</scope>
    <source>
        <strain evidence="2">PAL-ZL1</strain>
    </source>
</reference>
<name>A0A4U5QZR4_POPAL</name>
<comment type="caution">
    <text evidence="2">The sequence shown here is derived from an EMBL/GenBank/DDBJ whole genome shotgun (WGS) entry which is preliminary data.</text>
</comment>
<protein>
    <submittedName>
        <fullName evidence="2">Uncharacterized protein</fullName>
    </submittedName>
</protein>
<gene>
    <name evidence="2" type="ORF">D5086_0000026720</name>
</gene>
<organism evidence="2">
    <name type="scientific">Populus alba</name>
    <name type="common">White poplar</name>
    <dbReference type="NCBI Taxonomy" id="43335"/>
    <lineage>
        <taxon>Eukaryota</taxon>
        <taxon>Viridiplantae</taxon>
        <taxon>Streptophyta</taxon>
        <taxon>Embryophyta</taxon>
        <taxon>Tracheophyta</taxon>
        <taxon>Spermatophyta</taxon>
        <taxon>Magnoliopsida</taxon>
        <taxon>eudicotyledons</taxon>
        <taxon>Gunneridae</taxon>
        <taxon>Pentapetalae</taxon>
        <taxon>rosids</taxon>
        <taxon>fabids</taxon>
        <taxon>Malpighiales</taxon>
        <taxon>Salicaceae</taxon>
        <taxon>Saliceae</taxon>
        <taxon>Populus</taxon>
    </lineage>
</organism>
<feature type="compositionally biased region" description="Basic and acidic residues" evidence="1">
    <location>
        <begin position="10"/>
        <end position="27"/>
    </location>
</feature>
<dbReference type="EMBL" id="RCHU01000071">
    <property type="protein sequence ID" value="TKS16099.1"/>
    <property type="molecule type" value="Genomic_DNA"/>
</dbReference>
<feature type="compositionally biased region" description="Polar residues" evidence="1">
    <location>
        <begin position="28"/>
        <end position="37"/>
    </location>
</feature>
<evidence type="ECO:0000313" key="2">
    <source>
        <dbReference type="EMBL" id="TKS16099.1"/>
    </source>
</evidence>